<comment type="subcellular location">
    <subcellularLocation>
        <location evidence="1">Cell envelope</location>
    </subcellularLocation>
</comment>
<dbReference type="Gene3D" id="3.40.30.10">
    <property type="entry name" value="Glutaredoxin"/>
    <property type="match status" value="1"/>
</dbReference>
<proteinExistence type="predicted"/>
<evidence type="ECO:0000256" key="4">
    <source>
        <dbReference type="ARBA" id="ARBA00023284"/>
    </source>
</evidence>
<dbReference type="PROSITE" id="PS51257">
    <property type="entry name" value="PROKAR_LIPOPROTEIN"/>
    <property type="match status" value="1"/>
</dbReference>
<comment type="caution">
    <text evidence="7">The sequence shown here is derived from an EMBL/GenBank/DDBJ whole genome shotgun (WGS) entry which is preliminary data.</text>
</comment>
<reference evidence="7 8" key="1">
    <citation type="submission" date="2020-04" db="EMBL/GenBank/DDBJ databases">
        <title>A Flavivirga sp. nov.</title>
        <authorList>
            <person name="Sun X."/>
        </authorList>
    </citation>
    <scope>NUCLEOTIDE SEQUENCE [LARGE SCALE GENOMIC DNA]</scope>
    <source>
        <strain evidence="7 8">Y03</strain>
    </source>
</reference>
<dbReference type="Pfam" id="PF13905">
    <property type="entry name" value="Thioredoxin_8"/>
    <property type="match status" value="1"/>
</dbReference>
<dbReference type="InterPro" id="IPR012336">
    <property type="entry name" value="Thioredoxin-like_fold"/>
</dbReference>
<evidence type="ECO:0000259" key="6">
    <source>
        <dbReference type="PROSITE" id="PS51352"/>
    </source>
</evidence>
<dbReference type="InterPro" id="IPR050553">
    <property type="entry name" value="Thioredoxin_ResA/DsbE_sf"/>
</dbReference>
<dbReference type="CDD" id="cd02966">
    <property type="entry name" value="TlpA_like_family"/>
    <property type="match status" value="1"/>
</dbReference>
<dbReference type="InterPro" id="IPR036249">
    <property type="entry name" value="Thioredoxin-like_sf"/>
</dbReference>
<feature type="chain" id="PRO_5046796733" evidence="5">
    <location>
        <begin position="20"/>
        <end position="161"/>
    </location>
</feature>
<keyword evidence="3" id="KW-1015">Disulfide bond</keyword>
<evidence type="ECO:0000256" key="5">
    <source>
        <dbReference type="SAM" id="SignalP"/>
    </source>
</evidence>
<dbReference type="Proteomes" id="UP000746690">
    <property type="component" value="Unassembled WGS sequence"/>
</dbReference>
<dbReference type="PANTHER" id="PTHR42852">
    <property type="entry name" value="THIOL:DISULFIDE INTERCHANGE PROTEIN DSBE"/>
    <property type="match status" value="1"/>
</dbReference>
<keyword evidence="2" id="KW-0201">Cytochrome c-type biogenesis</keyword>
<keyword evidence="4" id="KW-0676">Redox-active center</keyword>
<gene>
    <name evidence="7" type="ORF">HHX25_03660</name>
</gene>
<evidence type="ECO:0000256" key="1">
    <source>
        <dbReference type="ARBA" id="ARBA00004196"/>
    </source>
</evidence>
<keyword evidence="5" id="KW-0732">Signal</keyword>
<dbReference type="PROSITE" id="PS51352">
    <property type="entry name" value="THIOREDOXIN_2"/>
    <property type="match status" value="1"/>
</dbReference>
<evidence type="ECO:0000256" key="2">
    <source>
        <dbReference type="ARBA" id="ARBA00022748"/>
    </source>
</evidence>
<accession>A0ABX1RTU2</accession>
<evidence type="ECO:0000313" key="8">
    <source>
        <dbReference type="Proteomes" id="UP000746690"/>
    </source>
</evidence>
<feature type="signal peptide" evidence="5">
    <location>
        <begin position="1"/>
        <end position="19"/>
    </location>
</feature>
<dbReference type="EMBL" id="JABBHF010000002">
    <property type="protein sequence ID" value="NMH86586.1"/>
    <property type="molecule type" value="Genomic_DNA"/>
</dbReference>
<feature type="domain" description="Thioredoxin" evidence="6">
    <location>
        <begin position="19"/>
        <end position="161"/>
    </location>
</feature>
<name>A0ABX1RTU2_9FLAO</name>
<protein>
    <submittedName>
        <fullName evidence="7">Redoxin family protein</fullName>
    </submittedName>
</protein>
<dbReference type="InterPro" id="IPR013766">
    <property type="entry name" value="Thioredoxin_domain"/>
</dbReference>
<evidence type="ECO:0000256" key="3">
    <source>
        <dbReference type="ARBA" id="ARBA00023157"/>
    </source>
</evidence>
<sequence length="161" mass="18694">MKKMNFLLILFISFFSCNTKSPTQFSVAALNDIFITQEGDSITFEDILENHQGKTLLIDVWASWCRDCIEGMPKIKDLQKEYNDVSYIFLSLDKTQKAWKKGIKKHQVEGAHYFMQSGWEGAFGKFLDLDWIPRYMIVDAKGSIKLFEAVKADHIRIKENL</sequence>
<dbReference type="SUPFAM" id="SSF52833">
    <property type="entry name" value="Thioredoxin-like"/>
    <property type="match status" value="1"/>
</dbReference>
<dbReference type="PANTHER" id="PTHR42852:SF6">
    <property type="entry name" value="THIOL:DISULFIDE INTERCHANGE PROTEIN DSBE"/>
    <property type="match status" value="1"/>
</dbReference>
<organism evidence="7 8">
    <name type="scientific">Flavivirga algicola</name>
    <dbReference type="NCBI Taxonomy" id="2729136"/>
    <lineage>
        <taxon>Bacteria</taxon>
        <taxon>Pseudomonadati</taxon>
        <taxon>Bacteroidota</taxon>
        <taxon>Flavobacteriia</taxon>
        <taxon>Flavobacteriales</taxon>
        <taxon>Flavobacteriaceae</taxon>
        <taxon>Flavivirga</taxon>
    </lineage>
</organism>
<evidence type="ECO:0000313" key="7">
    <source>
        <dbReference type="EMBL" id="NMH86586.1"/>
    </source>
</evidence>
<keyword evidence="8" id="KW-1185">Reference proteome</keyword>